<keyword evidence="1" id="KW-0472">Membrane</keyword>
<name>A0A1G4PJP9_9CAUL</name>
<feature type="transmembrane region" description="Helical" evidence="1">
    <location>
        <begin position="64"/>
        <end position="85"/>
    </location>
</feature>
<dbReference type="OrthoDB" id="7173534at2"/>
<keyword evidence="1" id="KW-0812">Transmembrane</keyword>
<evidence type="ECO:0000313" key="2">
    <source>
        <dbReference type="EMBL" id="SCW32308.1"/>
    </source>
</evidence>
<protein>
    <submittedName>
        <fullName evidence="2">Uncharacterized protein</fullName>
    </submittedName>
</protein>
<feature type="transmembrane region" description="Helical" evidence="1">
    <location>
        <begin position="20"/>
        <end position="43"/>
    </location>
</feature>
<sequence length="141" mass="16078">MNAYAAQQAQQAALFHAHPAMWAFFPLLFVVVIISAVILVRWLMSKSAWPYHPGGSSGFLRDEVIRYGSIWLPFAVVMVAIRYYIYRFHPELTSSPYLYALYLSVFVFRRLARFLPHIREIGARIDGARAKARAVADGVTQ</sequence>
<dbReference type="Proteomes" id="UP000199150">
    <property type="component" value="Unassembled WGS sequence"/>
</dbReference>
<organism evidence="2 3">
    <name type="scientific">Asticcacaulis taihuensis</name>
    <dbReference type="NCBI Taxonomy" id="260084"/>
    <lineage>
        <taxon>Bacteria</taxon>
        <taxon>Pseudomonadati</taxon>
        <taxon>Pseudomonadota</taxon>
        <taxon>Alphaproteobacteria</taxon>
        <taxon>Caulobacterales</taxon>
        <taxon>Caulobacteraceae</taxon>
        <taxon>Asticcacaulis</taxon>
    </lineage>
</organism>
<keyword evidence="3" id="KW-1185">Reference proteome</keyword>
<dbReference type="RefSeq" id="WP_090643077.1">
    <property type="nucleotide sequence ID" value="NZ_CBCRYE010000001.1"/>
</dbReference>
<evidence type="ECO:0000313" key="3">
    <source>
        <dbReference type="Proteomes" id="UP000199150"/>
    </source>
</evidence>
<reference evidence="3" key="1">
    <citation type="submission" date="2016-10" db="EMBL/GenBank/DDBJ databases">
        <authorList>
            <person name="Varghese N."/>
            <person name="Submissions S."/>
        </authorList>
    </citation>
    <scope>NUCLEOTIDE SEQUENCE [LARGE SCALE GENOMIC DNA]</scope>
    <source>
        <strain evidence="3">CGMCC 1.3431</strain>
    </source>
</reference>
<keyword evidence="1" id="KW-1133">Transmembrane helix</keyword>
<dbReference type="EMBL" id="FMTS01000001">
    <property type="protein sequence ID" value="SCW32308.1"/>
    <property type="molecule type" value="Genomic_DNA"/>
</dbReference>
<gene>
    <name evidence="2" type="ORF">SAMN02927928_0418</name>
</gene>
<evidence type="ECO:0000256" key="1">
    <source>
        <dbReference type="SAM" id="Phobius"/>
    </source>
</evidence>
<proteinExistence type="predicted"/>
<dbReference type="AlphaFoldDB" id="A0A1G4PJP9"/>
<dbReference type="STRING" id="260084.SAMN02927928_0418"/>
<accession>A0A1G4PJP9</accession>